<proteinExistence type="predicted"/>
<protein>
    <recommendedName>
        <fullName evidence="1">DUF3669 domain-containing protein</fullName>
    </recommendedName>
</protein>
<organism evidence="2 3">
    <name type="scientific">Bionectria ochroleuca</name>
    <name type="common">Gliocladium roseum</name>
    <dbReference type="NCBI Taxonomy" id="29856"/>
    <lineage>
        <taxon>Eukaryota</taxon>
        <taxon>Fungi</taxon>
        <taxon>Dikarya</taxon>
        <taxon>Ascomycota</taxon>
        <taxon>Pezizomycotina</taxon>
        <taxon>Sordariomycetes</taxon>
        <taxon>Hypocreomycetidae</taxon>
        <taxon>Hypocreales</taxon>
        <taxon>Bionectriaceae</taxon>
        <taxon>Clonostachys</taxon>
    </lineage>
</organism>
<feature type="domain" description="DUF3669" evidence="1">
    <location>
        <begin position="200"/>
        <end position="282"/>
    </location>
</feature>
<gene>
    <name evidence="2" type="ORF">CLO192961_LOCUS396686</name>
</gene>
<dbReference type="InterPro" id="IPR022137">
    <property type="entry name" value="Znf_prot_DUF3669"/>
</dbReference>
<accession>A0ABY6UXX4</accession>
<evidence type="ECO:0000313" key="3">
    <source>
        <dbReference type="Proteomes" id="UP000766486"/>
    </source>
</evidence>
<dbReference type="PANTHER" id="PTHR40780:SF2">
    <property type="entry name" value="DUF3669 DOMAIN-CONTAINING PROTEIN"/>
    <property type="match status" value="1"/>
</dbReference>
<sequence length="316" mass="35462">MSSYPTSCRVPTVYKYITASNSSWWEANSHFFAAQDELELPTMALAIQRILPLSKVARDLLIDGYCPEEHKAAAKENSSNQDCLARVYLGRSRLRNAPKSANFTLRNFNLHLDQMIDLELPIMDYASTIGEALAVIHWRANVDAYDIEFVLASQAEAVYQPEPTTVPQVRMNAEEVDLMETHTNIDEIRCVESKQRATTLYVLDFNLCSRWDMAAVLSSGGEDQLVEHLVQAFFENDPYYPRPAKGSGRFGANGTDMNQVRSELWGVFSSAYLDKSRAVLADSTMEGEQKERLLKLPLSFITGCIVSAQQNGIDGR</sequence>
<name>A0ABY6UXX4_BIOOC</name>
<dbReference type="PANTHER" id="PTHR40780">
    <property type="entry name" value="DUF3669 DOMAIN-CONTAINING PROTEIN"/>
    <property type="match status" value="1"/>
</dbReference>
<evidence type="ECO:0000313" key="2">
    <source>
        <dbReference type="EMBL" id="VUC34854.1"/>
    </source>
</evidence>
<dbReference type="EMBL" id="CABFNS010000897">
    <property type="protein sequence ID" value="VUC34854.1"/>
    <property type="molecule type" value="Genomic_DNA"/>
</dbReference>
<dbReference type="Proteomes" id="UP000766486">
    <property type="component" value="Unassembled WGS sequence"/>
</dbReference>
<evidence type="ECO:0000259" key="1">
    <source>
        <dbReference type="Pfam" id="PF12417"/>
    </source>
</evidence>
<comment type="caution">
    <text evidence="2">The sequence shown here is derived from an EMBL/GenBank/DDBJ whole genome shotgun (WGS) entry which is preliminary data.</text>
</comment>
<reference evidence="2 3" key="1">
    <citation type="submission" date="2019-06" db="EMBL/GenBank/DDBJ databases">
        <authorList>
            <person name="Broberg M."/>
        </authorList>
    </citation>
    <scope>NUCLEOTIDE SEQUENCE [LARGE SCALE GENOMIC DNA]</scope>
</reference>
<dbReference type="Pfam" id="PF12417">
    <property type="entry name" value="DUF3669"/>
    <property type="match status" value="1"/>
</dbReference>
<keyword evidence="3" id="KW-1185">Reference proteome</keyword>